<reference evidence="3 4" key="1">
    <citation type="submission" date="2019-06" db="EMBL/GenBank/DDBJ databases">
        <title>Sequencing the genomes of 1000 actinobacteria strains.</title>
        <authorList>
            <person name="Klenk H.-P."/>
        </authorList>
    </citation>
    <scope>NUCLEOTIDE SEQUENCE [LARGE SCALE GENOMIC DNA]</scope>
    <source>
        <strain evidence="3 4">DSM 45671</strain>
    </source>
</reference>
<evidence type="ECO:0000313" key="4">
    <source>
        <dbReference type="Proteomes" id="UP000321261"/>
    </source>
</evidence>
<keyword evidence="1" id="KW-0472">Membrane</keyword>
<organism evidence="3 4">
    <name type="scientific">Pseudonocardia hierapolitana</name>
    <dbReference type="NCBI Taxonomy" id="1128676"/>
    <lineage>
        <taxon>Bacteria</taxon>
        <taxon>Bacillati</taxon>
        <taxon>Actinomycetota</taxon>
        <taxon>Actinomycetes</taxon>
        <taxon>Pseudonocardiales</taxon>
        <taxon>Pseudonocardiaceae</taxon>
        <taxon>Pseudonocardia</taxon>
    </lineage>
</organism>
<gene>
    <name evidence="3" type="ORF">FHX44_117335</name>
</gene>
<accession>A0A561T2R3</accession>
<feature type="domain" description="DUF4126" evidence="2">
    <location>
        <begin position="143"/>
        <end position="292"/>
    </location>
</feature>
<feature type="transmembrane region" description="Helical" evidence="1">
    <location>
        <begin position="76"/>
        <end position="95"/>
    </location>
</feature>
<dbReference type="InterPro" id="IPR025196">
    <property type="entry name" value="DUF4126"/>
</dbReference>
<keyword evidence="4" id="KW-1185">Reference proteome</keyword>
<evidence type="ECO:0000259" key="2">
    <source>
        <dbReference type="Pfam" id="PF13548"/>
    </source>
</evidence>
<sequence length="304" mass="29657">MESLVSGLLRGCAAGAAGAGAYLATRYLDDSTGRTTRARGRSDLLVGAAAGLGVGALAGVLRAAGVRPPAAVSGPLLGVAALAASAGPSAVARIVDPRRSADRLAEIIPPLVYGFTTHSTLVSVSRVAEGREAVPPASPAALLRAAALGASSGSRSATGLAAVALTSRPDDTGPVASRLGGRTGSTLSGIAAAGELVADKLPSVPSRLAPLGLIPRAAAGATSAAAVARRDGHDPTLPGLVGAAAAIGTAVLGVRLRAAAQRRFGSDRPGAVAEDVLAAALGWLGARRPTMAAPPETTARPLAR</sequence>
<dbReference type="Pfam" id="PF13548">
    <property type="entry name" value="DUF4126"/>
    <property type="match status" value="1"/>
</dbReference>
<keyword evidence="1" id="KW-1133">Transmembrane helix</keyword>
<evidence type="ECO:0000256" key="1">
    <source>
        <dbReference type="SAM" id="Phobius"/>
    </source>
</evidence>
<evidence type="ECO:0000313" key="3">
    <source>
        <dbReference type="EMBL" id="TWF81392.1"/>
    </source>
</evidence>
<feature type="transmembrane region" description="Helical" evidence="1">
    <location>
        <begin position="44"/>
        <end position="64"/>
    </location>
</feature>
<dbReference type="RefSeq" id="WP_147259903.1">
    <property type="nucleotide sequence ID" value="NZ_VIWU01000001.1"/>
</dbReference>
<proteinExistence type="predicted"/>
<dbReference type="AlphaFoldDB" id="A0A561T2R3"/>
<protein>
    <submittedName>
        <fullName evidence="3">Putative membrane protein</fullName>
    </submittedName>
</protein>
<dbReference type="Proteomes" id="UP000321261">
    <property type="component" value="Unassembled WGS sequence"/>
</dbReference>
<keyword evidence="1" id="KW-0812">Transmembrane</keyword>
<name>A0A561T2R3_9PSEU</name>
<dbReference type="OrthoDB" id="9812409at2"/>
<dbReference type="EMBL" id="VIWU01000001">
    <property type="protein sequence ID" value="TWF81392.1"/>
    <property type="molecule type" value="Genomic_DNA"/>
</dbReference>
<comment type="caution">
    <text evidence="3">The sequence shown here is derived from an EMBL/GenBank/DDBJ whole genome shotgun (WGS) entry which is preliminary data.</text>
</comment>